<dbReference type="PANTHER" id="PTHR19871:SF14">
    <property type="entry name" value="DUF4062 DOMAIN-CONTAINING PROTEIN"/>
    <property type="match status" value="1"/>
</dbReference>
<evidence type="ECO:0000256" key="3">
    <source>
        <dbReference type="SAM" id="MobiDB-lite"/>
    </source>
</evidence>
<dbReference type="Pfam" id="PF25469">
    <property type="entry name" value="WHD_NWD1"/>
    <property type="match status" value="1"/>
</dbReference>
<evidence type="ECO:0000256" key="2">
    <source>
        <dbReference type="ARBA" id="ARBA00022737"/>
    </source>
</evidence>
<name>A0A9W7G045_9STRA</name>
<reference evidence="6" key="1">
    <citation type="journal article" date="2023" name="Commun. Biol.">
        <title>Genome analysis of Parmales, the sister group of diatoms, reveals the evolutionary specialization of diatoms from phago-mixotrophs to photoautotrophs.</title>
        <authorList>
            <person name="Ban H."/>
            <person name="Sato S."/>
            <person name="Yoshikawa S."/>
            <person name="Yamada K."/>
            <person name="Nakamura Y."/>
            <person name="Ichinomiya M."/>
            <person name="Sato N."/>
            <person name="Blanc-Mathieu R."/>
            <person name="Endo H."/>
            <person name="Kuwata A."/>
            <person name="Ogata H."/>
        </authorList>
    </citation>
    <scope>NUCLEOTIDE SEQUENCE [LARGE SCALE GENOMIC DNA]</scope>
</reference>
<dbReference type="PROSITE" id="PS50003">
    <property type="entry name" value="PH_DOMAIN"/>
    <property type="match status" value="1"/>
</dbReference>
<dbReference type="PANTHER" id="PTHR19871">
    <property type="entry name" value="BETA TRANSDUCIN-RELATED PROTEIN"/>
    <property type="match status" value="1"/>
</dbReference>
<dbReference type="InterPro" id="IPR057588">
    <property type="entry name" value="NWD1/2-like_WH"/>
</dbReference>
<dbReference type="InterPro" id="IPR027417">
    <property type="entry name" value="P-loop_NTPase"/>
</dbReference>
<feature type="compositionally biased region" description="Basic and acidic residues" evidence="3">
    <location>
        <begin position="84"/>
        <end position="95"/>
    </location>
</feature>
<comment type="caution">
    <text evidence="5">The sequence shown here is derived from an EMBL/GenBank/DDBJ whole genome shotgun (WGS) entry which is preliminary data.</text>
</comment>
<feature type="compositionally biased region" description="Polar residues" evidence="3">
    <location>
        <begin position="70"/>
        <end position="82"/>
    </location>
</feature>
<feature type="region of interest" description="Disordered" evidence="3">
    <location>
        <begin position="67"/>
        <end position="113"/>
    </location>
</feature>
<keyword evidence="2" id="KW-0677">Repeat</keyword>
<dbReference type="Proteomes" id="UP001165065">
    <property type="component" value="Unassembled WGS sequence"/>
</dbReference>
<protein>
    <recommendedName>
        <fullName evidence="4">PH domain-containing protein</fullName>
    </recommendedName>
</protein>
<dbReference type="Pfam" id="PF05729">
    <property type="entry name" value="NACHT"/>
    <property type="match status" value="1"/>
</dbReference>
<dbReference type="OrthoDB" id="2325716at2759"/>
<sequence>MASPPPPLPSSTSKDLRRASMDLLMSATDQSLRLIHTPKAPTCASPAEASPSPVQFDIKQFLPQRLRLNTGDSSSSIRSQTPRYGDENVDPKAEEAVNDSFPNSPPSPFGRASPTVVSGVKLDVSSDDHEVHHAKRDSLANLLHEANAIIINRDAKSAGTHTEDKNIYQGWAEVRGRSKRFYSWKKRFIVFEADARRLTIYSSKSLLKQHGTFVVTDCNIPLRNKEAKFWQRSLRLDLAVSDVRRSPLSLNVLTSEAHTSWLRLFKRDANDLDITVDESTRQNVHHQRLAKNKTTKTKKSSLTDVQNQIAQMSNAPMLKKDVRVTRSDRPEYAKHFTSSPSSHNPLSIKETLKLFASADPSIARLIDHRKQRELNVFISCSNLDFVLERSLINADVFPYLREVGKSLGIEVNLPCDLSLTPAYFKNVHAIESLRNTEIKRCRETSVGYSYIQLFGQSYGPNVLPTLIPAHAFDDIMCVMEENEHIEEVVLLTKWYHLDNNAVPPQYKLQPINTFIQDYISVDKEKHEAAEQQWLETVEKLETALTIATTHHLDSDWRETYQTSELHSEFKQGILSQTPAENEKKSLAFVREFEAIDLNSPLSLNFVDLREERSEDASGTKNFLRHVIDTSKHARLDDLKSRLSTSNTKTFKNNLPSPSALVSTPPDPYVQNFLDTFCDSMVNSLIKAAPNSEREPTPLEADVAAHVEIATSHSDYFFPTATLIDEIASVFDYLDNRENNSPLYIHGPKGIGKTSFMSQILKEINDVKESNCCVMIRFIGAGHSTTSGIELLSSLCEQMISTIATIDKTFEPVELPHTAEEMSSVFPKTLTLFKERKINLVLLIDGCDELQSTSSDSSLLFSWIPSILPRGIKLILSSDSGCPLHKQLTSISNSQSIELHPWSEADASRFIKAKLKGRGRAINKAQSSYISECLSPFCTPLVAQLVMHEAGSWPSYMENLDSIPLRNQSDSLIDKMLDKLEAKHGAIVIRATFGYLFYSVEGGLSTNELLDVLSLDDKLLNMLEKVLPPDCLKLQRRFPSVMLTRILQDCVDILEDRSTADGTIVWGFSHNQIKAAVGRRTKNLEATLRTNLADYFSGRYSDGKPLAPHTDPILRYVDAQRLISHQGSVNVRMIMELPHHLIALKEWKRLGTFLSDLNVLDVLGHRGSRRSLLRPGTARATLLNLWSIWEKNTSLDVSVMYMKSFSAWQKESTPSLRDSNRRMKSIAVFLKDLGFENNEMRYFEKAREIFDLLLSREVKEFGEHHPAVESTRRMLESCVANLHGRTIKDKTLIKLRKGSIGTRRDSGIVTPMKKSERDGVVSPALSKRIEDSPIVLSPIKMDGEEDVSIEDEIKKVMLDDSYGNGISVSFNAAVAEGMMDKKQQDSYFFSKKEEAL</sequence>
<dbReference type="InterPro" id="IPR007111">
    <property type="entry name" value="NACHT_NTPase"/>
</dbReference>
<gene>
    <name evidence="5" type="ORF">TrCOL_g10471</name>
</gene>
<evidence type="ECO:0000313" key="6">
    <source>
        <dbReference type="Proteomes" id="UP001165065"/>
    </source>
</evidence>
<evidence type="ECO:0000256" key="1">
    <source>
        <dbReference type="ARBA" id="ARBA00022574"/>
    </source>
</evidence>
<dbReference type="Gene3D" id="3.40.50.300">
    <property type="entry name" value="P-loop containing nucleotide triphosphate hydrolases"/>
    <property type="match status" value="1"/>
</dbReference>
<organism evidence="5 6">
    <name type="scientific">Triparma columacea</name>
    <dbReference type="NCBI Taxonomy" id="722753"/>
    <lineage>
        <taxon>Eukaryota</taxon>
        <taxon>Sar</taxon>
        <taxon>Stramenopiles</taxon>
        <taxon>Ochrophyta</taxon>
        <taxon>Bolidophyceae</taxon>
        <taxon>Parmales</taxon>
        <taxon>Triparmaceae</taxon>
        <taxon>Triparma</taxon>
    </lineage>
</organism>
<proteinExistence type="predicted"/>
<evidence type="ECO:0000313" key="5">
    <source>
        <dbReference type="EMBL" id="GMI30388.1"/>
    </source>
</evidence>
<keyword evidence="1" id="KW-0853">WD repeat</keyword>
<dbReference type="InterPro" id="IPR052752">
    <property type="entry name" value="NACHT-WD_repeat"/>
</dbReference>
<keyword evidence="6" id="KW-1185">Reference proteome</keyword>
<dbReference type="EMBL" id="BRYA01000709">
    <property type="protein sequence ID" value="GMI30388.1"/>
    <property type="molecule type" value="Genomic_DNA"/>
</dbReference>
<dbReference type="InterPro" id="IPR001849">
    <property type="entry name" value="PH_domain"/>
</dbReference>
<dbReference type="SUPFAM" id="SSF52540">
    <property type="entry name" value="P-loop containing nucleoside triphosphate hydrolases"/>
    <property type="match status" value="1"/>
</dbReference>
<feature type="domain" description="PH" evidence="4">
    <location>
        <begin position="165"/>
        <end position="270"/>
    </location>
</feature>
<accession>A0A9W7G045</accession>
<evidence type="ECO:0000259" key="4">
    <source>
        <dbReference type="PROSITE" id="PS50003"/>
    </source>
</evidence>